<keyword evidence="2" id="KW-1185">Reference proteome</keyword>
<organism evidence="1 2">
    <name type="scientific">Epichloe festucae (strain Fl1)</name>
    <dbReference type="NCBI Taxonomy" id="877507"/>
    <lineage>
        <taxon>Eukaryota</taxon>
        <taxon>Fungi</taxon>
        <taxon>Dikarya</taxon>
        <taxon>Ascomycota</taxon>
        <taxon>Pezizomycotina</taxon>
        <taxon>Sordariomycetes</taxon>
        <taxon>Hypocreomycetidae</taxon>
        <taxon>Hypocreales</taxon>
        <taxon>Clavicipitaceae</taxon>
        <taxon>Epichloe</taxon>
    </lineage>
</organism>
<evidence type="ECO:0000313" key="1">
    <source>
        <dbReference type="EMBL" id="QPH02472.1"/>
    </source>
</evidence>
<proteinExistence type="predicted"/>
<name>A0A7S9KTN1_EPIFF</name>
<protein>
    <recommendedName>
        <fullName evidence="3">F-box domain-containing protein</fullName>
    </recommendedName>
</protein>
<accession>A0A7S9KTN1</accession>
<dbReference type="EMBL" id="CP031387">
    <property type="protein sequence ID" value="QPH02472.1"/>
    <property type="molecule type" value="Genomic_DNA"/>
</dbReference>
<dbReference type="OrthoDB" id="4430588at2759"/>
<reference evidence="1 2" key="1">
    <citation type="journal article" date="2018" name="PLoS Genet.">
        <title>Repeat elements organise 3D genome structure and mediate transcription in the filamentous fungus Epichloe festucae.</title>
        <authorList>
            <person name="Winter D.J."/>
            <person name="Ganley A.R.D."/>
            <person name="Young C.A."/>
            <person name="Liachko I."/>
            <person name="Schardl C.L."/>
            <person name="Dupont P.Y."/>
            <person name="Berry D."/>
            <person name="Ram A."/>
            <person name="Scott B."/>
            <person name="Cox M.P."/>
        </authorList>
    </citation>
    <scope>NUCLEOTIDE SEQUENCE [LARGE SCALE GENOMIC DNA]</scope>
    <source>
        <strain evidence="1 2">Fl1</strain>
    </source>
</reference>
<sequence length="169" mass="18996">MVLEAPPAIQPSSALLLALPTEILLLIISNARSVDQLFLALTCKHMLVTSSMAAIMIPSAPKHRASRLSCSAMLAILRVVQPRGARGRPLKTLAPCCVCYRYRPKKKGYWKGIGKRYREEHSYGILGDYDYVVDSWSHRLSCSYECPECWCEERVRTYGHLKPKAANTN</sequence>
<dbReference type="AlphaFoldDB" id="A0A7S9KTN1"/>
<evidence type="ECO:0008006" key="3">
    <source>
        <dbReference type="Google" id="ProtNLM"/>
    </source>
</evidence>
<evidence type="ECO:0000313" key="2">
    <source>
        <dbReference type="Proteomes" id="UP000594364"/>
    </source>
</evidence>
<dbReference type="Proteomes" id="UP000594364">
    <property type="component" value="Chromosome 3"/>
</dbReference>
<gene>
    <name evidence="1" type="ORF">C2857_006682</name>
</gene>